<feature type="transmembrane region" description="Helical" evidence="7">
    <location>
        <begin position="485"/>
        <end position="511"/>
    </location>
</feature>
<dbReference type="KEGG" id="lgi:LOTGIDRAFT_175163"/>
<evidence type="ECO:0000256" key="1">
    <source>
        <dbReference type="ARBA" id="ARBA00004141"/>
    </source>
</evidence>
<keyword evidence="5 7" id="KW-0472">Membrane</keyword>
<dbReference type="InterPro" id="IPR008795">
    <property type="entry name" value="Prominin"/>
</dbReference>
<evidence type="ECO:0000313" key="9">
    <source>
        <dbReference type="EMBL" id="ESO95544.1"/>
    </source>
</evidence>
<evidence type="ECO:0000256" key="5">
    <source>
        <dbReference type="ARBA" id="ARBA00023136"/>
    </source>
</evidence>
<comment type="subcellular location">
    <subcellularLocation>
        <location evidence="1">Membrane</location>
        <topology evidence="1">Multi-pass membrane protein</topology>
    </subcellularLocation>
</comment>
<evidence type="ECO:0000313" key="10">
    <source>
        <dbReference type="Proteomes" id="UP000030746"/>
    </source>
</evidence>
<evidence type="ECO:0000256" key="8">
    <source>
        <dbReference type="SAM" id="SignalP"/>
    </source>
</evidence>
<gene>
    <name evidence="9" type="ORF">LOTGIDRAFT_175163</name>
</gene>
<feature type="transmembrane region" description="Helical" evidence="7">
    <location>
        <begin position="115"/>
        <end position="145"/>
    </location>
</feature>
<dbReference type="RefSeq" id="XP_009053766.1">
    <property type="nucleotide sequence ID" value="XM_009055518.1"/>
</dbReference>
<dbReference type="AlphaFoldDB" id="V4C233"/>
<accession>V4C233</accession>
<evidence type="ECO:0008006" key="11">
    <source>
        <dbReference type="Google" id="ProtNLM"/>
    </source>
</evidence>
<feature type="transmembrane region" description="Helical" evidence="7">
    <location>
        <begin position="438"/>
        <end position="464"/>
    </location>
</feature>
<keyword evidence="3 7" id="KW-0812">Transmembrane</keyword>
<comment type="similarity">
    <text evidence="2">Belongs to the prominin family.</text>
</comment>
<keyword evidence="8" id="KW-0732">Signal</keyword>
<name>V4C233_LOTGI</name>
<dbReference type="HOGENOM" id="CLU_008293_0_0_1"/>
<evidence type="ECO:0000256" key="2">
    <source>
        <dbReference type="ARBA" id="ARBA00006058"/>
    </source>
</evidence>
<proteinExistence type="inferred from homology"/>
<reference evidence="9 10" key="1">
    <citation type="journal article" date="2013" name="Nature">
        <title>Insights into bilaterian evolution from three spiralian genomes.</title>
        <authorList>
            <person name="Simakov O."/>
            <person name="Marletaz F."/>
            <person name="Cho S.J."/>
            <person name="Edsinger-Gonzales E."/>
            <person name="Havlak P."/>
            <person name="Hellsten U."/>
            <person name="Kuo D.H."/>
            <person name="Larsson T."/>
            <person name="Lv J."/>
            <person name="Arendt D."/>
            <person name="Savage R."/>
            <person name="Osoegawa K."/>
            <person name="de Jong P."/>
            <person name="Grimwood J."/>
            <person name="Chapman J.A."/>
            <person name="Shapiro H."/>
            <person name="Aerts A."/>
            <person name="Otillar R.P."/>
            <person name="Terry A.Y."/>
            <person name="Boore J.L."/>
            <person name="Grigoriev I.V."/>
            <person name="Lindberg D.R."/>
            <person name="Seaver E.C."/>
            <person name="Weisblat D.A."/>
            <person name="Putnam N.H."/>
            <person name="Rokhsar D.S."/>
        </authorList>
    </citation>
    <scope>NUCLEOTIDE SEQUENCE [LARGE SCALE GENOMIC DNA]</scope>
</reference>
<dbReference type="CTD" id="20243048"/>
<dbReference type="EMBL" id="KB201649">
    <property type="protein sequence ID" value="ESO95544.1"/>
    <property type="molecule type" value="Genomic_DNA"/>
</dbReference>
<keyword evidence="10" id="KW-1185">Reference proteome</keyword>
<evidence type="ECO:0000256" key="7">
    <source>
        <dbReference type="SAM" id="Phobius"/>
    </source>
</evidence>
<feature type="transmembrane region" description="Helical" evidence="7">
    <location>
        <begin position="166"/>
        <end position="188"/>
    </location>
</feature>
<dbReference type="OrthoDB" id="6229420at2759"/>
<protein>
    <recommendedName>
        <fullName evidence="11">Prominin-1-A</fullName>
    </recommendedName>
</protein>
<evidence type="ECO:0000256" key="3">
    <source>
        <dbReference type="ARBA" id="ARBA00022692"/>
    </source>
</evidence>
<evidence type="ECO:0000256" key="6">
    <source>
        <dbReference type="ARBA" id="ARBA00023180"/>
    </source>
</evidence>
<dbReference type="OMA" id="IVCAYMV"/>
<dbReference type="GeneID" id="20243048"/>
<feature type="chain" id="PRO_5004718177" description="Prominin-1-A" evidence="8">
    <location>
        <begin position="26"/>
        <end position="895"/>
    </location>
</feature>
<dbReference type="PANTHER" id="PTHR22730:SF1">
    <property type="entry name" value="PROMININ-LIKE PROTEIN"/>
    <property type="match status" value="1"/>
</dbReference>
<dbReference type="PANTHER" id="PTHR22730">
    <property type="entry name" value="PROMININ PROM PROTEIN"/>
    <property type="match status" value="1"/>
</dbReference>
<keyword evidence="4 7" id="KW-1133">Transmembrane helix</keyword>
<dbReference type="Proteomes" id="UP000030746">
    <property type="component" value="Unassembled WGS sequence"/>
</dbReference>
<feature type="transmembrane region" description="Helical" evidence="7">
    <location>
        <begin position="835"/>
        <end position="855"/>
    </location>
</feature>
<keyword evidence="6" id="KW-0325">Glycoprotein</keyword>
<dbReference type="GO" id="GO:0016020">
    <property type="term" value="C:membrane"/>
    <property type="evidence" value="ECO:0007669"/>
    <property type="project" value="UniProtKB-SubCell"/>
</dbReference>
<sequence length="895" mass="98990">MTITVLRLTSCFIVWGVVCLTTIRGADPVLTPQILTNGSNSADSNSTITWGAMPEGEEYKANDKYDDGGMGPLFDFARSFINTAIPNGFPSDLVKDFMNGNFKIGSDYMRIVQDFAGYGACIVIGFLFMIIFTLVGCCFCCCRCCGNCGGKKIQKRSSSSSCRRKVYGVVLFVLVVFTGVGAICVFVSNDRISSSLERYGPTVTTNLDDMLSFVDNTVAQVNHLLKKDLDFTFDVVNRDLDNVDVLVGIPVRNNLDASISATVLFDQVGNLETDVSTAITQFDAVDADVTRFKAALSTFKSEVDQWVIDYNNDKAACNSPCNSFPDASTLSTDIDPNQIDISGSKTEIDKIRNKNMETLVSTARNDFNNIPERVKNESKTSIQDIKNAINSYKSNIKPITDSINDLQNSLSGSIDLEDMKAQVTLYSKEAKNYDQFRWYGGIGLACIIILIVVLQFVGLALGVCGSGSDTVPTERGCLSNSGGNMLMAAVGFIFIFSWLFMFLTMLCFMLGAPMERYFCQSLADPELKAINQILTDVVKLKPSTGTGSWLGEQIFNDPSVSLTFEGILSDCKEGKTAYSAFSLENLDGFNLTKVTNYKDSIDIEDQLNSINVDWTTVEVAPQSLQDNLDDFKASIDNMDFATYNTELNKNVSGQNLTAFLVDFRSKLDDLSGDKTNLEARYNELVAIRNGSYTNTLNAKDELKNSMSTLETTFSGLPAKIDDLKTRLINVETALQTNGNAILQGDNPLRQCLNTSRSYPFQRVRQRAPTYRGGLDPLVKVLGSYSQRIFSIVDSLISRAVDGLKNDIAKCTPIYNLYQSVIVIGMCKYVLDAFNGFWFSVGWCIFFFVPSTIFAVKLAKHYRKMRFLDDYDSTLPSKNNDVIRNGRNKVGHSDKF</sequence>
<organism evidence="9 10">
    <name type="scientific">Lottia gigantea</name>
    <name type="common">Giant owl limpet</name>
    <dbReference type="NCBI Taxonomy" id="225164"/>
    <lineage>
        <taxon>Eukaryota</taxon>
        <taxon>Metazoa</taxon>
        <taxon>Spiralia</taxon>
        <taxon>Lophotrochozoa</taxon>
        <taxon>Mollusca</taxon>
        <taxon>Gastropoda</taxon>
        <taxon>Patellogastropoda</taxon>
        <taxon>Lottioidea</taxon>
        <taxon>Lottiidae</taxon>
        <taxon>Lottia</taxon>
    </lineage>
</organism>
<evidence type="ECO:0000256" key="4">
    <source>
        <dbReference type="ARBA" id="ARBA00022989"/>
    </source>
</evidence>
<feature type="signal peptide" evidence="8">
    <location>
        <begin position="1"/>
        <end position="25"/>
    </location>
</feature>
<dbReference type="Pfam" id="PF05478">
    <property type="entry name" value="Prominin"/>
    <property type="match status" value="2"/>
</dbReference>